<evidence type="ECO:0000313" key="3">
    <source>
        <dbReference type="Proteomes" id="UP000730161"/>
    </source>
</evidence>
<dbReference type="RefSeq" id="WP_211530524.1">
    <property type="nucleotide sequence ID" value="NZ_JWHL01000005.1"/>
</dbReference>
<comment type="caution">
    <text evidence="2">The sequence shown here is derived from an EMBL/GenBank/DDBJ whole genome shotgun (WGS) entry which is preliminary data.</text>
</comment>
<dbReference type="OrthoDB" id="106492at2157"/>
<keyword evidence="3" id="KW-1185">Reference proteome</keyword>
<evidence type="ECO:0000256" key="1">
    <source>
        <dbReference type="SAM" id="Phobius"/>
    </source>
</evidence>
<keyword evidence="1" id="KW-1133">Transmembrane helix</keyword>
<proteinExistence type="predicted"/>
<dbReference type="Proteomes" id="UP000730161">
    <property type="component" value="Unassembled WGS sequence"/>
</dbReference>
<reference evidence="2" key="1">
    <citation type="submission" date="2014-12" db="EMBL/GenBank/DDBJ databases">
        <authorList>
            <person name="Huang H.-H."/>
            <person name="Chen S.-C."/>
            <person name="Lai M.-C."/>
        </authorList>
    </citation>
    <scope>NUCLEOTIDE SEQUENCE</scope>
    <source>
        <strain evidence="2">K1F9705b</strain>
    </source>
</reference>
<protein>
    <submittedName>
        <fullName evidence="2">Uncharacterized protein</fullName>
    </submittedName>
</protein>
<feature type="transmembrane region" description="Helical" evidence="1">
    <location>
        <begin position="93"/>
        <end position="112"/>
    </location>
</feature>
<dbReference type="EMBL" id="JWHL01000005">
    <property type="protein sequence ID" value="MBR1368875.1"/>
    <property type="molecule type" value="Genomic_DNA"/>
</dbReference>
<organism evidence="2 3">
    <name type="scientific">Methanocalculus chunghsingensis</name>
    <dbReference type="NCBI Taxonomy" id="156457"/>
    <lineage>
        <taxon>Archaea</taxon>
        <taxon>Methanobacteriati</taxon>
        <taxon>Methanobacteriota</taxon>
        <taxon>Stenosarchaea group</taxon>
        <taxon>Methanomicrobia</taxon>
        <taxon>Methanomicrobiales</taxon>
        <taxon>Methanocalculaceae</taxon>
        <taxon>Methanocalculus</taxon>
    </lineage>
</organism>
<keyword evidence="1" id="KW-0812">Transmembrane</keyword>
<feature type="transmembrane region" description="Helical" evidence="1">
    <location>
        <begin position="17"/>
        <end position="36"/>
    </location>
</feature>
<sequence length="136" mass="15360">MAQKKPTPPFAAAISRYWYLTPGVAMLGIALVYLGVTLPLPLYTSPGIWGCFIASLLLCGMAFADPRRDLVSMFTPLYAVIFFFLPGDIPLGLPLFIFFTITIVILTIRLQYRIHNWEGNRKVTRSEDAQPEKDQY</sequence>
<gene>
    <name evidence="2" type="ORF">RJ53_04845</name>
</gene>
<accession>A0A8J8B429</accession>
<name>A0A8J8B429_9EURY</name>
<keyword evidence="1" id="KW-0472">Membrane</keyword>
<feature type="transmembrane region" description="Helical" evidence="1">
    <location>
        <begin position="42"/>
        <end position="63"/>
    </location>
</feature>
<dbReference type="AlphaFoldDB" id="A0A8J8B429"/>
<evidence type="ECO:0000313" key="2">
    <source>
        <dbReference type="EMBL" id="MBR1368875.1"/>
    </source>
</evidence>